<evidence type="ECO:0000256" key="2">
    <source>
        <dbReference type="ARBA" id="ARBA00022723"/>
    </source>
</evidence>
<gene>
    <name evidence="6 9" type="primary">menD</name>
    <name evidence="9" type="ORF">G6N77_10260</name>
</gene>
<dbReference type="HAMAP" id="MF_01659">
    <property type="entry name" value="MenD"/>
    <property type="match status" value="1"/>
</dbReference>
<evidence type="ECO:0000256" key="3">
    <source>
        <dbReference type="ARBA" id="ARBA00022842"/>
    </source>
</evidence>
<dbReference type="InterPro" id="IPR012001">
    <property type="entry name" value="Thiamin_PyroP_enz_TPP-bd_dom"/>
</dbReference>
<name>A0ABX0DAB3_9MICC</name>
<dbReference type="Gene3D" id="3.40.50.970">
    <property type="match status" value="2"/>
</dbReference>
<keyword evidence="4 6" id="KW-0786">Thiamine pyrophosphate</keyword>
<proteinExistence type="inferred from homology"/>
<dbReference type="PIRSF" id="PIRSF004983">
    <property type="entry name" value="MenD"/>
    <property type="match status" value="1"/>
</dbReference>
<dbReference type="GO" id="GO:0070204">
    <property type="term" value="F:2-succinyl-5-enolpyruvyl-6-hydroxy-3-cyclohexene-1-carboxylic-acid synthase activity"/>
    <property type="evidence" value="ECO:0007669"/>
    <property type="project" value="UniProtKB-EC"/>
</dbReference>
<dbReference type="InterPro" id="IPR011766">
    <property type="entry name" value="TPP_enzyme_TPP-bd"/>
</dbReference>
<dbReference type="PANTHER" id="PTHR42916">
    <property type="entry name" value="2-SUCCINYL-5-ENOLPYRUVYL-6-HYDROXY-3-CYCLOHEXENE-1-CARBOXYLATE SYNTHASE"/>
    <property type="match status" value="1"/>
</dbReference>
<comment type="subunit">
    <text evidence="6">Homodimer.</text>
</comment>
<feature type="domain" description="Thiamine pyrophosphate enzyme TPP-binding" evidence="7">
    <location>
        <begin position="438"/>
        <end position="563"/>
    </location>
</feature>
<reference evidence="9 10" key="1">
    <citation type="submission" date="2020-02" db="EMBL/GenBank/DDBJ databases">
        <title>Genome sequence of the type strain DSM 27180 of Arthrobacter silviterrae.</title>
        <authorList>
            <person name="Gao J."/>
            <person name="Sun J."/>
        </authorList>
    </citation>
    <scope>NUCLEOTIDE SEQUENCE [LARGE SCALE GENOMIC DNA]</scope>
    <source>
        <strain evidence="9 10">DSM 27180</strain>
    </source>
</reference>
<dbReference type="CDD" id="cd07037">
    <property type="entry name" value="TPP_PYR_MenD"/>
    <property type="match status" value="1"/>
</dbReference>
<dbReference type="RefSeq" id="WP_165182090.1">
    <property type="nucleotide sequence ID" value="NZ_JAAKZI010000015.1"/>
</dbReference>
<comment type="cofactor">
    <cofactor evidence="6">
        <name>thiamine diphosphate</name>
        <dbReference type="ChEBI" id="CHEBI:58937"/>
    </cofactor>
    <text evidence="6">Binds 1 thiamine pyrophosphate per subunit.</text>
</comment>
<dbReference type="PANTHER" id="PTHR42916:SF1">
    <property type="entry name" value="PROTEIN PHYLLO, CHLOROPLASTIC"/>
    <property type="match status" value="1"/>
</dbReference>
<dbReference type="EMBL" id="JAAKZI010000015">
    <property type="protein sequence ID" value="NGN83839.1"/>
    <property type="molecule type" value="Genomic_DNA"/>
</dbReference>
<dbReference type="Gene3D" id="3.40.50.1220">
    <property type="entry name" value="TPP-binding domain"/>
    <property type="match status" value="1"/>
</dbReference>
<sequence>MDAARYVVDALERGGVRHVVVAPGSRSAPLVYALAEAEADGRLTAYVRIDERVAGFTALGLAQGSGAPAAVLTTSGTAVGNLMPAVMEANHSGTPLLVLSADRPEELRGTGANQTTVQLDLFGEHVRFATDVAAGVDPTSAIDTALSAAKGRLEGIPAGPAQVNLAFRDPLTPALDGSEWEHLAPVVDPAPLVEPGETPGSRQARSTGLLDRSAEVFPAIALPAARHRTVVLAGHGAGPAAEHFARTLGLPLLAEPSSNARFGPNAIGPYRLLLDHFGPDSAAPIERVVVFGRPTLSRPVAQLLARPDLERALYVPRPVAWFEAGRRPELVLTQWGQLVGFAGCGPDSWLAAWQDEAAGAESALDSALDPALDSALDSAHPGTLSGPAVARAVWARAQEDSVRGGAGLGRAGNLMLGSSNPIRDVDLAGRPGLDADAQPGVHANRGLAGIDGTIATAMGIALASGSPTRVLLGDVTFLHDAGALLLGAGEQEPDIQLIVLNDGGGGIFSVLEHGRLAAAPNYADAVERFFGTPHTAELGALAGAFGWRHTLVRTAAELAAALAPPVRGRSLIEVAATREGLRGLHENIRAALNRGAAKGRG</sequence>
<keyword evidence="6" id="KW-0474">Menaquinone biosynthesis</keyword>
<evidence type="ECO:0000256" key="1">
    <source>
        <dbReference type="ARBA" id="ARBA00022679"/>
    </source>
</evidence>
<dbReference type="InterPro" id="IPR029061">
    <property type="entry name" value="THDP-binding"/>
</dbReference>
<dbReference type="CDD" id="cd02009">
    <property type="entry name" value="TPP_SHCHC_synthase"/>
    <property type="match status" value="1"/>
</dbReference>
<dbReference type="Pfam" id="PF02776">
    <property type="entry name" value="TPP_enzyme_N"/>
    <property type="match status" value="1"/>
</dbReference>
<evidence type="ECO:0000259" key="8">
    <source>
        <dbReference type="Pfam" id="PF02776"/>
    </source>
</evidence>
<keyword evidence="1 6" id="KW-0808">Transferase</keyword>
<comment type="catalytic activity">
    <reaction evidence="6">
        <text>isochorismate + 2-oxoglutarate + H(+) = 5-enolpyruvoyl-6-hydroxy-2-succinyl-cyclohex-3-ene-1-carboxylate + CO2</text>
        <dbReference type="Rhea" id="RHEA:25593"/>
        <dbReference type="ChEBI" id="CHEBI:15378"/>
        <dbReference type="ChEBI" id="CHEBI:16526"/>
        <dbReference type="ChEBI" id="CHEBI:16810"/>
        <dbReference type="ChEBI" id="CHEBI:29780"/>
        <dbReference type="ChEBI" id="CHEBI:58818"/>
        <dbReference type="EC" id="2.2.1.9"/>
    </reaction>
</comment>
<dbReference type="NCBIfam" id="TIGR00173">
    <property type="entry name" value="menD"/>
    <property type="match status" value="1"/>
</dbReference>
<comment type="pathway">
    <text evidence="6">Quinol/quinone metabolism; menaquinone biosynthesis.</text>
</comment>
<dbReference type="EC" id="2.2.1.9" evidence="6"/>
<keyword evidence="10" id="KW-1185">Reference proteome</keyword>
<comment type="function">
    <text evidence="6">Catalyzes the thiamine diphosphate-dependent decarboxylation of 2-oxoglutarate and the subsequent addition of the resulting succinic semialdehyde-thiamine pyrophosphate anion to isochorismate to yield 2-succinyl-5-enolpyruvyl-6-hydroxy-3-cyclohexene-1-carboxylate (SEPHCHC).</text>
</comment>
<evidence type="ECO:0000256" key="6">
    <source>
        <dbReference type="HAMAP-Rule" id="MF_01659"/>
    </source>
</evidence>
<dbReference type="Pfam" id="PF02775">
    <property type="entry name" value="TPP_enzyme_C"/>
    <property type="match status" value="1"/>
</dbReference>
<dbReference type="Proteomes" id="UP000479226">
    <property type="component" value="Unassembled WGS sequence"/>
</dbReference>
<evidence type="ECO:0000259" key="7">
    <source>
        <dbReference type="Pfam" id="PF02775"/>
    </source>
</evidence>
<keyword evidence="5 6" id="KW-0464">Manganese</keyword>
<comment type="pathway">
    <text evidence="6">Quinol/quinone metabolism; 1,4-dihydroxy-2-naphthoate biosynthesis; 1,4-dihydroxy-2-naphthoate from chorismate: step 2/7.</text>
</comment>
<feature type="domain" description="Thiamine pyrophosphate enzyme N-terminal TPP-binding" evidence="8">
    <location>
        <begin position="1"/>
        <end position="116"/>
    </location>
</feature>
<protein>
    <recommendedName>
        <fullName evidence="6">2-succinyl-5-enolpyruvyl-6-hydroxy-3-cyclohexene-1-carboxylate synthase</fullName>
        <shortName evidence="6">SEPHCHC synthase</shortName>
        <ecNumber evidence="6">2.2.1.9</ecNumber>
    </recommendedName>
    <alternativeName>
        <fullName evidence="6">Menaquinone biosynthesis protein MenD</fullName>
    </alternativeName>
</protein>
<organism evidence="9 10">
    <name type="scientific">Arthrobacter silviterrae</name>
    <dbReference type="NCBI Taxonomy" id="2026658"/>
    <lineage>
        <taxon>Bacteria</taxon>
        <taxon>Bacillati</taxon>
        <taxon>Actinomycetota</taxon>
        <taxon>Actinomycetes</taxon>
        <taxon>Micrococcales</taxon>
        <taxon>Micrococcaceae</taxon>
        <taxon>Arthrobacter</taxon>
    </lineage>
</organism>
<comment type="cofactor">
    <cofactor evidence="6">
        <name>Mg(2+)</name>
        <dbReference type="ChEBI" id="CHEBI:18420"/>
    </cofactor>
    <cofactor evidence="6">
        <name>Mn(2+)</name>
        <dbReference type="ChEBI" id="CHEBI:29035"/>
    </cofactor>
</comment>
<evidence type="ECO:0000313" key="10">
    <source>
        <dbReference type="Proteomes" id="UP000479226"/>
    </source>
</evidence>
<evidence type="ECO:0000256" key="4">
    <source>
        <dbReference type="ARBA" id="ARBA00023052"/>
    </source>
</evidence>
<accession>A0ABX0DAB3</accession>
<keyword evidence="2 6" id="KW-0479">Metal-binding</keyword>
<comment type="similarity">
    <text evidence="6">Belongs to the TPP enzyme family. MenD subfamily.</text>
</comment>
<evidence type="ECO:0000256" key="5">
    <source>
        <dbReference type="ARBA" id="ARBA00023211"/>
    </source>
</evidence>
<dbReference type="SUPFAM" id="SSF52518">
    <property type="entry name" value="Thiamin diphosphate-binding fold (THDP-binding)"/>
    <property type="match status" value="2"/>
</dbReference>
<evidence type="ECO:0000313" key="9">
    <source>
        <dbReference type="EMBL" id="NGN83839.1"/>
    </source>
</evidence>
<comment type="caution">
    <text evidence="9">The sequence shown here is derived from an EMBL/GenBank/DDBJ whole genome shotgun (WGS) entry which is preliminary data.</text>
</comment>
<keyword evidence="3 6" id="KW-0460">Magnesium</keyword>
<dbReference type="InterPro" id="IPR004433">
    <property type="entry name" value="MenaQ_synth_MenD"/>
</dbReference>